<reference evidence="1" key="2">
    <citation type="submission" date="2015-12" db="EMBL/GenBank/DDBJ databases">
        <authorList>
            <person name="Shamseldin A."/>
            <person name="Moawad H."/>
            <person name="Abd El-Rahim W.M."/>
            <person name="Sadowsky M.J."/>
        </authorList>
    </citation>
    <scope>NUCLEOTIDE SEQUENCE</scope>
    <source>
        <strain evidence="1">KJ1R5</strain>
    </source>
</reference>
<dbReference type="Proteomes" id="UP001634154">
    <property type="component" value="Unassembled WGS sequence"/>
</dbReference>
<protein>
    <submittedName>
        <fullName evidence="2">Bacteriocin-like protein</fullName>
    </submittedName>
</protein>
<dbReference type="Proteomes" id="UP000070513">
    <property type="component" value="Unassembled WGS sequence"/>
</dbReference>
<dbReference type="EMBL" id="JBJXVJ010000005">
    <property type="protein sequence ID" value="MFN1219299.1"/>
    <property type="molecule type" value="Genomic_DNA"/>
</dbReference>
<proteinExistence type="predicted"/>
<gene>
    <name evidence="2" type="ORF">ACKW6Q_20225</name>
    <name evidence="1" type="ORF">AU378_09660</name>
</gene>
<comment type="caution">
    <text evidence="1">The sequence shown here is derived from an EMBL/GenBank/DDBJ whole genome shotgun (WGS) entry which is preliminary data.</text>
</comment>
<reference evidence="2 4" key="4">
    <citation type="submission" date="2024-12" db="EMBL/GenBank/DDBJ databases">
        <title>Draft genome sequence of Chryseobacterium kwangjuense AG447.</title>
        <authorList>
            <person name="Cheptsov V.S."/>
            <person name="Belov A."/>
            <person name="Zavarzina A.G."/>
        </authorList>
    </citation>
    <scope>NUCLEOTIDE SEQUENCE [LARGE SCALE GENOMIC DNA]</scope>
    <source>
        <strain evidence="2 4">AG447</strain>
    </source>
</reference>
<evidence type="ECO:0000313" key="4">
    <source>
        <dbReference type="Proteomes" id="UP001634154"/>
    </source>
</evidence>
<evidence type="ECO:0000313" key="3">
    <source>
        <dbReference type="Proteomes" id="UP000070513"/>
    </source>
</evidence>
<dbReference type="OrthoDB" id="1450312at2"/>
<keyword evidence="4" id="KW-1185">Reference proteome</keyword>
<evidence type="ECO:0000313" key="1">
    <source>
        <dbReference type="EMBL" id="KXH83639.1"/>
    </source>
</evidence>
<reference evidence="1 3" key="3">
    <citation type="journal article" date="2016" name="Genome Announc.">
        <title>Draft Genome Sequence of a Biocontrol Rhizobacterium, Chryseobacterium kwangjuense Strain KJ1R5, Isolated from Pepper (Capsicum annuum).</title>
        <authorList>
            <person name="Jeong J.J."/>
            <person name="Park H."/>
            <person name="Park B.H."/>
            <person name="Mannaa M."/>
            <person name="Sang M.K."/>
            <person name="Choi I.G."/>
            <person name="Kim K.D."/>
        </authorList>
    </citation>
    <scope>NUCLEOTIDE SEQUENCE [LARGE SCALE GENOMIC DNA]</scope>
    <source>
        <strain evidence="1 3">KJ1R5</strain>
    </source>
</reference>
<evidence type="ECO:0000313" key="2">
    <source>
        <dbReference type="EMBL" id="MFN1219299.1"/>
    </source>
</evidence>
<dbReference type="RefSeq" id="WP_062652093.1">
    <property type="nucleotide sequence ID" value="NZ_JBJXVJ010000005.1"/>
</dbReference>
<dbReference type="NCBIfam" id="NF047798">
    <property type="entry name" value="leader_Chryseo"/>
    <property type="match status" value="1"/>
</dbReference>
<dbReference type="InterPro" id="IPR058074">
    <property type="entry name" value="Bacteriocin-like"/>
</dbReference>
<name>A0A135WFE8_9FLAO</name>
<dbReference type="AlphaFoldDB" id="A0A135WFE8"/>
<sequence>MKNLKKLTRNDLKSLKGGGIGDCLAHFPTEPPMPGEPYDCGCSRLYWCPKKGACIHQNMYNAQQCETL</sequence>
<organism evidence="1 3">
    <name type="scientific">Chryseobacterium kwangjuense</name>
    <dbReference type="NCBI Taxonomy" id="267125"/>
    <lineage>
        <taxon>Bacteria</taxon>
        <taxon>Pseudomonadati</taxon>
        <taxon>Bacteroidota</taxon>
        <taxon>Flavobacteriia</taxon>
        <taxon>Flavobacteriales</taxon>
        <taxon>Weeksellaceae</taxon>
        <taxon>Chryseobacterium group</taxon>
        <taxon>Chryseobacterium</taxon>
    </lineage>
</organism>
<reference evidence="3" key="1">
    <citation type="submission" date="2015-12" db="EMBL/GenBank/DDBJ databases">
        <title>Genome sequence of a biocontrol rhizobacterium Chryseobacterium kwangjuense strain KJ1R5 isolated from pepper (Capsicum annuum L.).</title>
        <authorList>
            <person name="Jeong J.-J."/>
            <person name="Park H."/>
            <person name="Mannaa M."/>
            <person name="Sang M.K."/>
            <person name="Choi I.-G."/>
            <person name="Kim K.D."/>
        </authorList>
    </citation>
    <scope>NUCLEOTIDE SEQUENCE [LARGE SCALE GENOMIC DNA]</scope>
    <source>
        <strain evidence="3">KJ1R5</strain>
    </source>
</reference>
<dbReference type="EMBL" id="LPUR01000011">
    <property type="protein sequence ID" value="KXH83639.1"/>
    <property type="molecule type" value="Genomic_DNA"/>
</dbReference>
<accession>A0A135WFE8</accession>